<dbReference type="Ensembl" id="ENSPNAT00000082693.1">
    <property type="protein sequence ID" value="ENSPNAP00000044954.1"/>
    <property type="gene ID" value="ENSPNAG00000033039.1"/>
</dbReference>
<dbReference type="InterPro" id="IPR043502">
    <property type="entry name" value="DNA/RNA_pol_sf"/>
</dbReference>
<evidence type="ECO:0000313" key="4">
    <source>
        <dbReference type="Ensembl" id="ENSPNAP00000044954.1"/>
    </source>
</evidence>
<name>A0AAR2J3Z2_PYGNA</name>
<dbReference type="PANTHER" id="PTHR47027">
    <property type="entry name" value="REVERSE TRANSCRIPTASE DOMAIN-CONTAINING PROTEIN"/>
    <property type="match status" value="1"/>
</dbReference>
<reference evidence="4 5" key="1">
    <citation type="submission" date="2020-10" db="EMBL/GenBank/DDBJ databases">
        <title>Pygocentrus nattereri (red-bellied piranha) genome, fPygNat1, primary haplotype.</title>
        <authorList>
            <person name="Myers G."/>
            <person name="Meyer A."/>
            <person name="Karagic N."/>
            <person name="Pippel M."/>
            <person name="Winkler S."/>
            <person name="Tracey A."/>
            <person name="Wood J."/>
            <person name="Formenti G."/>
            <person name="Howe K."/>
            <person name="Fedrigo O."/>
            <person name="Jarvis E.D."/>
        </authorList>
    </citation>
    <scope>NUCLEOTIDE SEQUENCE [LARGE SCALE GENOMIC DNA]</scope>
</reference>
<keyword evidence="5" id="KW-1185">Reference proteome</keyword>
<dbReference type="CDD" id="cd01650">
    <property type="entry name" value="RT_nLTR_like"/>
    <property type="match status" value="1"/>
</dbReference>
<organism evidence="4 5">
    <name type="scientific">Pygocentrus nattereri</name>
    <name type="common">Red-bellied piranha</name>
    <dbReference type="NCBI Taxonomy" id="42514"/>
    <lineage>
        <taxon>Eukaryota</taxon>
        <taxon>Metazoa</taxon>
        <taxon>Chordata</taxon>
        <taxon>Craniata</taxon>
        <taxon>Vertebrata</taxon>
        <taxon>Euteleostomi</taxon>
        <taxon>Actinopterygii</taxon>
        <taxon>Neopterygii</taxon>
        <taxon>Teleostei</taxon>
        <taxon>Ostariophysi</taxon>
        <taxon>Characiformes</taxon>
        <taxon>Characoidei</taxon>
        <taxon>Pygocentrus</taxon>
    </lineage>
</organism>
<feature type="domain" description="Reverse transcriptase" evidence="3">
    <location>
        <begin position="152"/>
        <end position="411"/>
    </location>
</feature>
<evidence type="ECO:0000313" key="5">
    <source>
        <dbReference type="Proteomes" id="UP001501920"/>
    </source>
</evidence>
<evidence type="ECO:0000259" key="3">
    <source>
        <dbReference type="PROSITE" id="PS50878"/>
    </source>
</evidence>
<dbReference type="GO" id="GO:0004523">
    <property type="term" value="F:RNA-DNA hybrid ribonuclease activity"/>
    <property type="evidence" value="ECO:0007669"/>
    <property type="project" value="UniProtKB-EC"/>
</dbReference>
<dbReference type="PROSITE" id="PS50878">
    <property type="entry name" value="RT_POL"/>
    <property type="match status" value="1"/>
</dbReference>
<evidence type="ECO:0000256" key="2">
    <source>
        <dbReference type="ARBA" id="ARBA00012180"/>
    </source>
</evidence>
<dbReference type="Pfam" id="PF00078">
    <property type="entry name" value="RVT_1"/>
    <property type="match status" value="1"/>
</dbReference>
<reference evidence="4" key="3">
    <citation type="submission" date="2025-09" db="UniProtKB">
        <authorList>
            <consortium name="Ensembl"/>
        </authorList>
    </citation>
    <scope>IDENTIFICATION</scope>
</reference>
<proteinExistence type="inferred from homology"/>
<reference evidence="4" key="2">
    <citation type="submission" date="2025-08" db="UniProtKB">
        <authorList>
            <consortium name="Ensembl"/>
        </authorList>
    </citation>
    <scope>IDENTIFICATION</scope>
</reference>
<dbReference type="AlphaFoldDB" id="A0AAR2J3Z2"/>
<dbReference type="Proteomes" id="UP001501920">
    <property type="component" value="Chromosome 15"/>
</dbReference>
<dbReference type="EC" id="3.1.26.4" evidence="2"/>
<protein>
    <recommendedName>
        <fullName evidence="2">ribonuclease H</fullName>
        <ecNumber evidence="2">3.1.26.4</ecNumber>
    </recommendedName>
</protein>
<evidence type="ECO:0000256" key="1">
    <source>
        <dbReference type="ARBA" id="ARBA00010879"/>
    </source>
</evidence>
<dbReference type="InterPro" id="IPR000477">
    <property type="entry name" value="RT_dom"/>
</dbReference>
<dbReference type="SUPFAM" id="SSF56672">
    <property type="entry name" value="DNA/RNA polymerases"/>
    <property type="match status" value="1"/>
</dbReference>
<sequence>MNMIAIPDRLRSGLTTTASGAVDQQEKLQQALGGSEELPEDWEATAKVVRETGKNVLGVSSGQRKEDKESWWWNEEVQESIQKKKAAKKKWDNQRDEGSRQEYCEAGRIAKIMVTKAKAQAYDELYERLDSKEGVKDLYRLAKRWVGGLFNKLLESERMPDEWRSSELVPIFKNKGDVQSCSNYRGIKLISHTMKVWERVVEARLRREVQISEQQFGFMPRKSTTDAIFALRVLVEKYREGQKELHCVFVDLEKADDRVPRQELWYCMRKSGVAEKYVRVVQDMYEDSETVVRCAVGVTNGFKVKVGLHQGSALSPFLFAMVMDRLTDEVRQEAPWTMMFADDIVICGESREQVEENLERWRFALERRGMKVSRDETEYMCVNEREAGGKVKMQGVEVVKVDDFKYLGSTIQSNGQCRKEVKKRVQAGWSGWRRVSGLMCDRRIAARVKGKVYKTAVRPAMMFGLETVALSKRQEAELEVAEMKMLRFSLGVTRLDKIRNEQIRGTVKVEQFGDKAREARLRWFGHVLRRNSGYIGQRMLEMELPGRRRRGRPQRRFMDVVKVDMEMVGVKVEEAVDRARWRQMIRCGDP</sequence>
<dbReference type="PANTHER" id="PTHR47027:SF28">
    <property type="entry name" value="ENDONUCLEASE-REVERSE TRANSCRIPTASE"/>
    <property type="match status" value="1"/>
</dbReference>
<dbReference type="Gene3D" id="3.30.70.270">
    <property type="match status" value="1"/>
</dbReference>
<dbReference type="InterPro" id="IPR043128">
    <property type="entry name" value="Rev_trsase/Diguanyl_cyclase"/>
</dbReference>
<accession>A0AAR2J3Z2</accession>
<comment type="similarity">
    <text evidence="1">Belongs to the beta type-B retroviral polymerase family. HERV class-II K(HML-2) pol subfamily.</text>
</comment>
<dbReference type="GeneTree" id="ENSGT00940000165370"/>